<dbReference type="RefSeq" id="YP_009131286.1">
    <property type="nucleotide sequence ID" value="NC_026851.1"/>
</dbReference>
<dbReference type="InterPro" id="IPR014717">
    <property type="entry name" value="Transl_elong_EF1B/ribsomal_bS6"/>
</dbReference>
<organism evidence="2">
    <name type="scientific">Trachydiscus minutus</name>
    <dbReference type="NCBI Taxonomy" id="1032745"/>
    <lineage>
        <taxon>Eukaryota</taxon>
        <taxon>Sar</taxon>
        <taxon>Stramenopiles</taxon>
        <taxon>Ochrophyta</taxon>
        <taxon>Eustigmatophyceae</taxon>
        <taxon>Goniochloridales</taxon>
        <taxon>Goniochloridaceae</taxon>
        <taxon>Trachydiscus</taxon>
    </lineage>
</organism>
<dbReference type="GO" id="GO:0006412">
    <property type="term" value="P:translation"/>
    <property type="evidence" value="ECO:0007669"/>
    <property type="project" value="InterPro"/>
</dbReference>
<dbReference type="AlphaFoldDB" id="A0A0D3M5N4"/>
<name>A0A0D3M5N4_9STRA</name>
<keyword evidence="2" id="KW-0687">Ribonucleoprotein</keyword>
<keyword evidence="2" id="KW-0934">Plastid</keyword>
<evidence type="ECO:0000313" key="2">
    <source>
        <dbReference type="EMBL" id="AIB04164.1"/>
    </source>
</evidence>
<dbReference type="SUPFAM" id="SSF54995">
    <property type="entry name" value="Ribosomal protein S6"/>
    <property type="match status" value="1"/>
</dbReference>
<dbReference type="GO" id="GO:0019843">
    <property type="term" value="F:rRNA binding"/>
    <property type="evidence" value="ECO:0007669"/>
    <property type="project" value="InterPro"/>
</dbReference>
<gene>
    <name evidence="2" type="primary">rps6</name>
</gene>
<dbReference type="EMBL" id="KJ624065">
    <property type="protein sequence ID" value="AIB04164.1"/>
    <property type="molecule type" value="Genomic_DNA"/>
</dbReference>
<dbReference type="InterPro" id="IPR000529">
    <property type="entry name" value="Ribosomal_bS6"/>
</dbReference>
<geneLocation type="plastid" evidence="2"/>
<proteinExistence type="inferred from homology"/>
<comment type="similarity">
    <text evidence="1">Belongs to the bacterial ribosomal protein bS6 family.</text>
</comment>
<keyword evidence="2" id="KW-0689">Ribosomal protein</keyword>
<dbReference type="HAMAP" id="MF_00360">
    <property type="entry name" value="Ribosomal_bS6"/>
    <property type="match status" value="1"/>
</dbReference>
<dbReference type="GeneID" id="24121182"/>
<reference evidence="2" key="1">
    <citation type="journal article" date="2015" name="Sci. Rep.">
        <title>Updating algal evolutionary relationships through plastid genome sequencing: did alveolate plastids emerge through endosymbiosis of an ochrophyte?</title>
        <authorList>
            <person name="Sevcikova T."/>
            <person name="Horak A."/>
            <person name="Klimes V."/>
            <person name="Zbrankova V."/>
            <person name="Demir-Hilton E."/>
            <person name="Sudek S."/>
            <person name="Jenkins J."/>
            <person name="Schmutz J."/>
            <person name="Pribyl P."/>
            <person name="Fousek J."/>
            <person name="Vlcek C."/>
            <person name="Lang B.F."/>
            <person name="Obornik M."/>
            <person name="Worden A.Z."/>
            <person name="Elias M."/>
        </authorList>
    </citation>
    <scope>NUCLEOTIDE SEQUENCE</scope>
</reference>
<evidence type="ECO:0000256" key="1">
    <source>
        <dbReference type="ARBA" id="ARBA00009512"/>
    </source>
</evidence>
<dbReference type="InterPro" id="IPR035980">
    <property type="entry name" value="Ribosomal_bS6_sf"/>
</dbReference>
<dbReference type="Pfam" id="PF01250">
    <property type="entry name" value="Ribosomal_S6"/>
    <property type="match status" value="1"/>
</dbReference>
<protein>
    <submittedName>
        <fullName evidence="2">30S ribosomal protein S6</fullName>
    </submittedName>
</protein>
<dbReference type="GO" id="GO:0003735">
    <property type="term" value="F:structural constituent of ribosome"/>
    <property type="evidence" value="ECO:0007669"/>
    <property type="project" value="InterPro"/>
</dbReference>
<dbReference type="GO" id="GO:0005840">
    <property type="term" value="C:ribosome"/>
    <property type="evidence" value="ECO:0007669"/>
    <property type="project" value="UniProtKB-KW"/>
</dbReference>
<accession>A0A0D3M5N4</accession>
<dbReference type="Gene3D" id="3.30.70.60">
    <property type="match status" value="1"/>
</dbReference>
<dbReference type="InterPro" id="IPR020814">
    <property type="entry name" value="Ribosomal_S6_plastid/chlpt"/>
</dbReference>
<sequence>MKSLSSSYEAILLFKPNYSPEQLYLIAFYYAKRLKSFGANNIHIRYRGKRRLTYAISDNTIGDYIQIRFSIIPKNLNAYLELIKLDEKLLRSFLLRLQNNNNE</sequence>